<sequence>MQYLINEFLRIIVRISLKGYFNKIIIDGKENIPKNTPILLVANHQNALIDPLLLATHTGLKPSFLTRASVFKQSFVAKLLNFIHMLPVYRVRDGFSTIQQNQGTFDQTYEVLRENGTVIIFAEGSHSLIRNLRPLSKGFTRIAFGLKEKYPETTPVILPVALDYSAHMRSGSIARVTIGKAIPVDMPASKSGLLTKSVQVAVKNLVVEIPDEGYDQHLENLIEHQVDLSSRADVNLFLETGEVPNPVKEVSGFKNKLMKIFHFPLYLLWLWKKPSVKDPVFSSTWKFLIGFALGPAYYMLLLWLAISSPLGSWALAFLLMAIITLIINKNPQE</sequence>
<evidence type="ECO:0000313" key="4">
    <source>
        <dbReference type="Proteomes" id="UP000248882"/>
    </source>
</evidence>
<keyword evidence="3" id="KW-0012">Acyltransferase</keyword>
<name>A0A2W7QZU6_9BACT</name>
<dbReference type="GO" id="GO:0008654">
    <property type="term" value="P:phospholipid biosynthetic process"/>
    <property type="evidence" value="ECO:0007669"/>
    <property type="project" value="TreeGrafter"/>
</dbReference>
<reference evidence="3 4" key="1">
    <citation type="submission" date="2018-06" db="EMBL/GenBank/DDBJ databases">
        <title>Genomic Encyclopedia of Archaeal and Bacterial Type Strains, Phase II (KMG-II): from individual species to whole genera.</title>
        <authorList>
            <person name="Goeker M."/>
        </authorList>
    </citation>
    <scope>NUCLEOTIDE SEQUENCE [LARGE SCALE GENOMIC DNA]</scope>
    <source>
        <strain evidence="3 4">DSM 19830</strain>
    </source>
</reference>
<dbReference type="InterPro" id="IPR002123">
    <property type="entry name" value="Plipid/glycerol_acylTrfase"/>
</dbReference>
<dbReference type="GO" id="GO:0016287">
    <property type="term" value="F:glycerone-phosphate O-acyltransferase activity"/>
    <property type="evidence" value="ECO:0007669"/>
    <property type="project" value="TreeGrafter"/>
</dbReference>
<dbReference type="InterPro" id="IPR052744">
    <property type="entry name" value="GPAT/DAPAT"/>
</dbReference>
<evidence type="ECO:0000256" key="1">
    <source>
        <dbReference type="SAM" id="Phobius"/>
    </source>
</evidence>
<protein>
    <submittedName>
        <fullName evidence="3">1-acyl-sn-glycerol-3-phosphate acyltransferase</fullName>
    </submittedName>
</protein>
<dbReference type="RefSeq" id="WP_111317558.1">
    <property type="nucleotide sequence ID" value="NZ_QKZT01000005.1"/>
</dbReference>
<dbReference type="PANTHER" id="PTHR31605">
    <property type="entry name" value="GLYCEROL-3-PHOSPHATE O-ACYLTRANSFERASE 1"/>
    <property type="match status" value="1"/>
</dbReference>
<comment type="caution">
    <text evidence="3">The sequence shown here is derived from an EMBL/GenBank/DDBJ whole genome shotgun (WGS) entry which is preliminary data.</text>
</comment>
<keyword evidence="1" id="KW-0812">Transmembrane</keyword>
<dbReference type="OrthoDB" id="9806008at2"/>
<accession>A0A2W7QZU6</accession>
<proteinExistence type="predicted"/>
<dbReference type="Proteomes" id="UP000248882">
    <property type="component" value="Unassembled WGS sequence"/>
</dbReference>
<feature type="transmembrane region" description="Helical" evidence="1">
    <location>
        <begin position="287"/>
        <end position="306"/>
    </location>
</feature>
<keyword evidence="1" id="KW-1133">Transmembrane helix</keyword>
<keyword evidence="3" id="KW-0808">Transferase</keyword>
<dbReference type="GO" id="GO:0004366">
    <property type="term" value="F:glycerol-3-phosphate O-acyltransferase activity"/>
    <property type="evidence" value="ECO:0007669"/>
    <property type="project" value="TreeGrafter"/>
</dbReference>
<gene>
    <name evidence="3" type="ORF">LV85_01412</name>
</gene>
<dbReference type="EMBL" id="QKZT01000005">
    <property type="protein sequence ID" value="PZX54073.1"/>
    <property type="molecule type" value="Genomic_DNA"/>
</dbReference>
<dbReference type="AlphaFoldDB" id="A0A2W7QZU6"/>
<keyword evidence="4" id="KW-1185">Reference proteome</keyword>
<keyword evidence="1" id="KW-0472">Membrane</keyword>
<dbReference type="SMART" id="SM00563">
    <property type="entry name" value="PlsC"/>
    <property type="match status" value="1"/>
</dbReference>
<evidence type="ECO:0000259" key="2">
    <source>
        <dbReference type="SMART" id="SM00563"/>
    </source>
</evidence>
<feature type="transmembrane region" description="Helical" evidence="1">
    <location>
        <begin position="312"/>
        <end position="328"/>
    </location>
</feature>
<organism evidence="3 4">
    <name type="scientific">Algoriphagus chordae</name>
    <dbReference type="NCBI Taxonomy" id="237019"/>
    <lineage>
        <taxon>Bacteria</taxon>
        <taxon>Pseudomonadati</taxon>
        <taxon>Bacteroidota</taxon>
        <taxon>Cytophagia</taxon>
        <taxon>Cytophagales</taxon>
        <taxon>Cyclobacteriaceae</taxon>
        <taxon>Algoriphagus</taxon>
    </lineage>
</organism>
<dbReference type="PANTHER" id="PTHR31605:SF0">
    <property type="entry name" value="GLYCEROL-3-PHOSPHATE O-ACYLTRANSFERASE 1"/>
    <property type="match status" value="1"/>
</dbReference>
<evidence type="ECO:0000313" key="3">
    <source>
        <dbReference type="EMBL" id="PZX54073.1"/>
    </source>
</evidence>
<feature type="domain" description="Phospholipid/glycerol acyltransferase" evidence="2">
    <location>
        <begin position="38"/>
        <end position="165"/>
    </location>
</feature>
<dbReference type="Pfam" id="PF01553">
    <property type="entry name" value="Acyltransferase"/>
    <property type="match status" value="1"/>
</dbReference>
<dbReference type="SUPFAM" id="SSF69593">
    <property type="entry name" value="Glycerol-3-phosphate (1)-acyltransferase"/>
    <property type="match status" value="1"/>
</dbReference>